<evidence type="ECO:0000313" key="3">
    <source>
        <dbReference type="Proteomes" id="UP001183420"/>
    </source>
</evidence>
<dbReference type="Proteomes" id="UP001183420">
    <property type="component" value="Unassembled WGS sequence"/>
</dbReference>
<feature type="transmembrane region" description="Helical" evidence="1">
    <location>
        <begin position="61"/>
        <end position="79"/>
    </location>
</feature>
<dbReference type="RefSeq" id="WP_311603020.1">
    <property type="nucleotide sequence ID" value="NZ_JAVREM010000063.1"/>
</dbReference>
<keyword evidence="3" id="KW-1185">Reference proteome</keyword>
<reference evidence="3" key="1">
    <citation type="submission" date="2023-07" db="EMBL/GenBank/DDBJ databases">
        <title>30 novel species of actinomycetes from the DSMZ collection.</title>
        <authorList>
            <person name="Nouioui I."/>
        </authorList>
    </citation>
    <scope>NUCLEOTIDE SEQUENCE [LARGE SCALE GENOMIC DNA]</scope>
    <source>
        <strain evidence="3">DSM 44918</strain>
    </source>
</reference>
<protein>
    <submittedName>
        <fullName evidence="2">Uncharacterized protein</fullName>
    </submittedName>
</protein>
<keyword evidence="1" id="KW-1133">Transmembrane helix</keyword>
<accession>A0ABU2LXU8</accession>
<proteinExistence type="predicted"/>
<evidence type="ECO:0000313" key="2">
    <source>
        <dbReference type="EMBL" id="MDT0322421.1"/>
    </source>
</evidence>
<gene>
    <name evidence="2" type="ORF">RNC47_29300</name>
</gene>
<comment type="caution">
    <text evidence="2">The sequence shown here is derived from an EMBL/GenBank/DDBJ whole genome shotgun (WGS) entry which is preliminary data.</text>
</comment>
<dbReference type="EMBL" id="JAVREM010000063">
    <property type="protein sequence ID" value="MDT0322421.1"/>
    <property type="molecule type" value="Genomic_DNA"/>
</dbReference>
<dbReference type="Pfam" id="PF21820">
    <property type="entry name" value="DUF6886"/>
    <property type="match status" value="1"/>
</dbReference>
<dbReference type="InterPro" id="IPR049253">
    <property type="entry name" value="DUF6886"/>
</dbReference>
<keyword evidence="1" id="KW-0472">Membrane</keyword>
<sequence length="90" mass="9842">MTTAERYAYRLPAAPFRPIGEPTPYAMVATENVEPPGPPEPVGDLFALHRNAGIELRVRDTLWGFWGAVVGGTLGFSAIRPRNARPRPAE</sequence>
<evidence type="ECO:0000256" key="1">
    <source>
        <dbReference type="SAM" id="Phobius"/>
    </source>
</evidence>
<organism evidence="2 3">
    <name type="scientific">Streptomyces millisiae</name>
    <dbReference type="NCBI Taxonomy" id="3075542"/>
    <lineage>
        <taxon>Bacteria</taxon>
        <taxon>Bacillati</taxon>
        <taxon>Actinomycetota</taxon>
        <taxon>Actinomycetes</taxon>
        <taxon>Kitasatosporales</taxon>
        <taxon>Streptomycetaceae</taxon>
        <taxon>Streptomyces</taxon>
    </lineage>
</organism>
<keyword evidence="1" id="KW-0812">Transmembrane</keyword>
<name>A0ABU2LXU8_9ACTN</name>